<dbReference type="EMBL" id="CP123587">
    <property type="protein sequence ID" value="WZK91571.1"/>
    <property type="molecule type" value="Genomic_DNA"/>
</dbReference>
<evidence type="ECO:0000313" key="1">
    <source>
        <dbReference type="EMBL" id="WZK91571.1"/>
    </source>
</evidence>
<dbReference type="Proteomes" id="UP001623232">
    <property type="component" value="Plasmid unnamed3"/>
</dbReference>
<keyword evidence="1" id="KW-0614">Plasmid</keyword>
<proteinExistence type="predicted"/>
<dbReference type="CDD" id="cd02199">
    <property type="entry name" value="YjgF_YER057c_UK114_like_1"/>
    <property type="match status" value="1"/>
</dbReference>
<keyword evidence="2" id="KW-1185">Reference proteome</keyword>
<dbReference type="Gene3D" id="3.30.1330.40">
    <property type="entry name" value="RutC-like"/>
    <property type="match status" value="1"/>
</dbReference>
<dbReference type="PANTHER" id="PTHR43760">
    <property type="entry name" value="ENDORIBONUCLEASE-RELATED"/>
    <property type="match status" value="1"/>
</dbReference>
<accession>A0ABZ2XZP5</accession>
<dbReference type="PANTHER" id="PTHR43760:SF1">
    <property type="entry name" value="ENDORIBONUCLEASE L-PSP_CHORISMATE MUTASE-LIKE DOMAIN-CONTAINING PROTEIN"/>
    <property type="match status" value="1"/>
</dbReference>
<dbReference type="Pfam" id="PF01042">
    <property type="entry name" value="Ribonuc_L-PSP"/>
    <property type="match status" value="1"/>
</dbReference>
<reference evidence="1 2" key="1">
    <citation type="submission" date="2023-04" db="EMBL/GenBank/DDBJ databases">
        <title>Complete genome sequence of Alisedimentitalea scapharcae.</title>
        <authorList>
            <person name="Rong J.-C."/>
            <person name="Yi M.-L."/>
            <person name="Zhao Q."/>
        </authorList>
    </citation>
    <scope>NUCLEOTIDE SEQUENCE [LARGE SCALE GENOMIC DNA]</scope>
    <source>
        <strain evidence="1 2">KCTC 42119</strain>
        <plasmid evidence="1 2">unnamed3</plasmid>
    </source>
</reference>
<dbReference type="InterPro" id="IPR013813">
    <property type="entry name" value="Endoribo_LPSP/chorism_mut-like"/>
</dbReference>
<sequence>MIEDRLKELGYEFEAAPLQILTFHAAVRTGNLVFTSGQIPWLGDTKIQGRVGADVDLELAQKAAEICAFNCIKAAGAVVSPNEITRVVKVLGMVNAAPGFDQMSEVINGASDFYSNVFGDAGFHARSAVGMSLPSDWAVEVETVFEVKAS</sequence>
<evidence type="ECO:0000313" key="2">
    <source>
        <dbReference type="Proteomes" id="UP001623232"/>
    </source>
</evidence>
<organism evidence="1 2">
    <name type="scientific">Aliisedimentitalea scapharcae</name>
    <dbReference type="NCBI Taxonomy" id="1524259"/>
    <lineage>
        <taxon>Bacteria</taxon>
        <taxon>Pseudomonadati</taxon>
        <taxon>Pseudomonadota</taxon>
        <taxon>Alphaproteobacteria</taxon>
        <taxon>Rhodobacterales</taxon>
        <taxon>Roseobacteraceae</taxon>
        <taxon>Aliisedimentitalea</taxon>
    </lineage>
</organism>
<dbReference type="InterPro" id="IPR006175">
    <property type="entry name" value="YjgF/YER057c/UK114"/>
</dbReference>
<dbReference type="InterPro" id="IPR035959">
    <property type="entry name" value="RutC-like_sf"/>
</dbReference>
<protein>
    <submittedName>
        <fullName evidence="1">RidA family protein</fullName>
    </submittedName>
</protein>
<dbReference type="RefSeq" id="WP_343211470.1">
    <property type="nucleotide sequence ID" value="NZ_CP123587.1"/>
</dbReference>
<gene>
    <name evidence="1" type="ORF">QEZ52_22805</name>
</gene>
<name>A0ABZ2XZP5_9RHOB</name>
<dbReference type="SUPFAM" id="SSF55298">
    <property type="entry name" value="YjgF-like"/>
    <property type="match status" value="1"/>
</dbReference>
<geneLocation type="plasmid" evidence="1 2">
    <name>unnamed3</name>
</geneLocation>